<feature type="region of interest" description="Disordered" evidence="1">
    <location>
        <begin position="1"/>
        <end position="22"/>
    </location>
</feature>
<accession>A0AAV5SHS8</accession>
<proteinExistence type="predicted"/>
<gene>
    <name evidence="2" type="ORF">PENTCL1PPCAC_4367</name>
</gene>
<dbReference type="Proteomes" id="UP001432027">
    <property type="component" value="Unassembled WGS sequence"/>
</dbReference>
<evidence type="ECO:0000256" key="1">
    <source>
        <dbReference type="SAM" id="MobiDB-lite"/>
    </source>
</evidence>
<protein>
    <submittedName>
        <fullName evidence="2">Uncharacterized protein</fullName>
    </submittedName>
</protein>
<comment type="caution">
    <text evidence="2">The sequence shown here is derived from an EMBL/GenBank/DDBJ whole genome shotgun (WGS) entry which is preliminary data.</text>
</comment>
<dbReference type="EMBL" id="BTSX01000002">
    <property type="protein sequence ID" value="GMS82192.1"/>
    <property type="molecule type" value="Genomic_DNA"/>
</dbReference>
<feature type="non-terminal residue" evidence="2">
    <location>
        <position position="1"/>
    </location>
</feature>
<evidence type="ECO:0000313" key="3">
    <source>
        <dbReference type="Proteomes" id="UP001432027"/>
    </source>
</evidence>
<evidence type="ECO:0000313" key="2">
    <source>
        <dbReference type="EMBL" id="GMS82192.1"/>
    </source>
</evidence>
<reference evidence="2" key="1">
    <citation type="submission" date="2023-10" db="EMBL/GenBank/DDBJ databases">
        <title>Genome assembly of Pristionchus species.</title>
        <authorList>
            <person name="Yoshida K."/>
            <person name="Sommer R.J."/>
        </authorList>
    </citation>
    <scope>NUCLEOTIDE SEQUENCE</scope>
    <source>
        <strain evidence="2">RS0144</strain>
    </source>
</reference>
<dbReference type="SUPFAM" id="SSF48371">
    <property type="entry name" value="ARM repeat"/>
    <property type="match status" value="1"/>
</dbReference>
<keyword evidence="3" id="KW-1185">Reference proteome</keyword>
<name>A0AAV5SHS8_9BILA</name>
<organism evidence="2 3">
    <name type="scientific">Pristionchus entomophagus</name>
    <dbReference type="NCBI Taxonomy" id="358040"/>
    <lineage>
        <taxon>Eukaryota</taxon>
        <taxon>Metazoa</taxon>
        <taxon>Ecdysozoa</taxon>
        <taxon>Nematoda</taxon>
        <taxon>Chromadorea</taxon>
        <taxon>Rhabditida</taxon>
        <taxon>Rhabditina</taxon>
        <taxon>Diplogasteromorpha</taxon>
        <taxon>Diplogasteroidea</taxon>
        <taxon>Neodiplogasteridae</taxon>
        <taxon>Pristionchus</taxon>
    </lineage>
</organism>
<sequence length="255" mass="29006">LRMWSTYEKEEDSESEKKKDCAPPELLPFNQVESCDHCVEVIREAERVRNVNGLREAYTSVNEYCMREKPSLLQVSSSEMLQIIMNGLSHQDIVCRGECSRILEDFIRRFPGIMDTPVIVSDCVVNARANNEDIAESAIFTLGLIADRSEVLRDRILVAGRPVLLHSMTTRASRSPSASMEMAILSFASAIVNDDYRNPDTAILCRLHDMVEKLQDSRYETISNDAKMLFQKISCLLLYNSMQYDLARDIVGRVL</sequence>
<dbReference type="AlphaFoldDB" id="A0AAV5SHS8"/>
<dbReference type="InterPro" id="IPR016024">
    <property type="entry name" value="ARM-type_fold"/>
</dbReference>